<comment type="caution">
    <text evidence="1">The sequence shown here is derived from an EMBL/GenBank/DDBJ whole genome shotgun (WGS) entry which is preliminary data.</text>
</comment>
<keyword evidence="2" id="KW-1185">Reference proteome</keyword>
<proteinExistence type="predicted"/>
<name>A0AAD6PZZ0_9ROSI</name>
<dbReference type="Proteomes" id="UP001164929">
    <property type="component" value="Chromosome 14"/>
</dbReference>
<dbReference type="AlphaFoldDB" id="A0AAD6PZZ0"/>
<sequence length="54" mass="6260">MGVQWLRWRNGGALAGGWLREGKKLERWGRRLSFDPEKKLGFGFFCGCPKYLSL</sequence>
<protein>
    <submittedName>
        <fullName evidence="1">Uncharacterized protein</fullName>
    </submittedName>
</protein>
<evidence type="ECO:0000313" key="1">
    <source>
        <dbReference type="EMBL" id="KAJ6973851.1"/>
    </source>
</evidence>
<dbReference type="EMBL" id="JAQIZT010000014">
    <property type="protein sequence ID" value="KAJ6973851.1"/>
    <property type="molecule type" value="Genomic_DNA"/>
</dbReference>
<organism evidence="1 2">
    <name type="scientific">Populus alba x Populus x berolinensis</name>
    <dbReference type="NCBI Taxonomy" id="444605"/>
    <lineage>
        <taxon>Eukaryota</taxon>
        <taxon>Viridiplantae</taxon>
        <taxon>Streptophyta</taxon>
        <taxon>Embryophyta</taxon>
        <taxon>Tracheophyta</taxon>
        <taxon>Spermatophyta</taxon>
        <taxon>Magnoliopsida</taxon>
        <taxon>eudicotyledons</taxon>
        <taxon>Gunneridae</taxon>
        <taxon>Pentapetalae</taxon>
        <taxon>rosids</taxon>
        <taxon>fabids</taxon>
        <taxon>Malpighiales</taxon>
        <taxon>Salicaceae</taxon>
        <taxon>Saliceae</taxon>
        <taxon>Populus</taxon>
    </lineage>
</organism>
<reference evidence="1" key="1">
    <citation type="journal article" date="2023" name="Mol. Ecol. Resour.">
        <title>Chromosome-level genome assembly of a triploid poplar Populus alba 'Berolinensis'.</title>
        <authorList>
            <person name="Chen S."/>
            <person name="Yu Y."/>
            <person name="Wang X."/>
            <person name="Wang S."/>
            <person name="Zhang T."/>
            <person name="Zhou Y."/>
            <person name="He R."/>
            <person name="Meng N."/>
            <person name="Wang Y."/>
            <person name="Liu W."/>
            <person name="Liu Z."/>
            <person name="Liu J."/>
            <person name="Guo Q."/>
            <person name="Huang H."/>
            <person name="Sederoff R.R."/>
            <person name="Wang G."/>
            <person name="Qu G."/>
            <person name="Chen S."/>
        </authorList>
    </citation>
    <scope>NUCLEOTIDE SEQUENCE</scope>
    <source>
        <strain evidence="1">SC-2020</strain>
    </source>
</reference>
<accession>A0AAD6PZZ0</accession>
<evidence type="ECO:0000313" key="2">
    <source>
        <dbReference type="Proteomes" id="UP001164929"/>
    </source>
</evidence>
<gene>
    <name evidence="1" type="ORF">NC653_034005</name>
</gene>